<dbReference type="InterPro" id="IPR050583">
    <property type="entry name" value="Mycobacterial_A85_antigen"/>
</dbReference>
<accession>A0A494VIK0</accession>
<dbReference type="InterPro" id="IPR000801">
    <property type="entry name" value="Esterase-like"/>
</dbReference>
<dbReference type="Proteomes" id="UP000270046">
    <property type="component" value="Chromosome"/>
</dbReference>
<name>A0A494VIK0_9SPHI</name>
<reference evidence="1 2" key="1">
    <citation type="submission" date="2018-10" db="EMBL/GenBank/DDBJ databases">
        <title>Genome sequencing of Mucilaginibacter sp. HYN0043.</title>
        <authorList>
            <person name="Kim M."/>
            <person name="Yi H."/>
        </authorList>
    </citation>
    <scope>NUCLEOTIDE SEQUENCE [LARGE SCALE GENOMIC DNA]</scope>
    <source>
        <strain evidence="1 2">HYN0043</strain>
    </source>
</reference>
<dbReference type="PANTHER" id="PTHR48098:SF6">
    <property type="entry name" value="FERRI-BACILLIBACTIN ESTERASE BESA"/>
    <property type="match status" value="1"/>
</dbReference>
<dbReference type="PANTHER" id="PTHR48098">
    <property type="entry name" value="ENTEROCHELIN ESTERASE-RELATED"/>
    <property type="match status" value="1"/>
</dbReference>
<dbReference type="Gene3D" id="3.40.50.1820">
    <property type="entry name" value="alpha/beta hydrolase"/>
    <property type="match status" value="1"/>
</dbReference>
<dbReference type="EMBL" id="CP032869">
    <property type="protein sequence ID" value="AYL93994.1"/>
    <property type="molecule type" value="Genomic_DNA"/>
</dbReference>
<protein>
    <submittedName>
        <fullName evidence="1">Esterase family protein</fullName>
    </submittedName>
</protein>
<evidence type="ECO:0000313" key="2">
    <source>
        <dbReference type="Proteomes" id="UP000270046"/>
    </source>
</evidence>
<proteinExistence type="predicted"/>
<dbReference type="AlphaFoldDB" id="A0A494VIK0"/>
<dbReference type="KEGG" id="muh:HYN43_001210"/>
<evidence type="ECO:0000313" key="1">
    <source>
        <dbReference type="EMBL" id="AYL93994.1"/>
    </source>
</evidence>
<sequence>MYPGWLDTEMTITRQDITIASKLLEREVTLTILKPEDSDIVEPLNLLLLNDGQEVESLGLRDTLETLYNTHRLKPVLVVAIHAGENRLDEYGIAGKPDFKGRGAKADIYTRFIKQELLPQLKQLTGFDAFDTTAFAGFSLGGLSAFDIVWNNPHLFNKAGVFSGSFWWRGKDLAKGYTDADRLMHQVIRETKAKPAIEAWLQTGTKDETSDRNKNGIIDAIDDTTDLISEMEAKGFKRPEEIQYVEVVGGMHDTATWGKAMAKFLVWAFGR</sequence>
<gene>
    <name evidence="1" type="ORF">HYN43_001210</name>
</gene>
<organism evidence="1 2">
    <name type="scientific">Mucilaginibacter celer</name>
    <dbReference type="NCBI Taxonomy" id="2305508"/>
    <lineage>
        <taxon>Bacteria</taxon>
        <taxon>Pseudomonadati</taxon>
        <taxon>Bacteroidota</taxon>
        <taxon>Sphingobacteriia</taxon>
        <taxon>Sphingobacteriales</taxon>
        <taxon>Sphingobacteriaceae</taxon>
        <taxon>Mucilaginibacter</taxon>
    </lineage>
</organism>
<dbReference type="SUPFAM" id="SSF53474">
    <property type="entry name" value="alpha/beta-Hydrolases"/>
    <property type="match status" value="1"/>
</dbReference>
<dbReference type="InterPro" id="IPR029058">
    <property type="entry name" value="AB_hydrolase_fold"/>
</dbReference>
<dbReference type="Pfam" id="PF00756">
    <property type="entry name" value="Esterase"/>
    <property type="match status" value="1"/>
</dbReference>
<dbReference type="OrthoDB" id="9784036at2"/>
<keyword evidence="2" id="KW-1185">Reference proteome</keyword>